<dbReference type="EMBL" id="JABBGK010000001">
    <property type="protein sequence ID" value="NML74328.1"/>
    <property type="molecule type" value="Genomic_DNA"/>
</dbReference>
<dbReference type="RefSeq" id="WP_169589370.1">
    <property type="nucleotide sequence ID" value="NZ_JABBGK010000001.1"/>
</dbReference>
<name>A0A7Y0AVL5_9HYPH</name>
<gene>
    <name evidence="1" type="ORF">HHL25_09365</name>
</gene>
<protein>
    <submittedName>
        <fullName evidence="1">Uncharacterized protein</fullName>
    </submittedName>
</protein>
<organism evidence="1 2">
    <name type="scientific">Rhizobium terricola</name>
    <dbReference type="NCBI Taxonomy" id="2728849"/>
    <lineage>
        <taxon>Bacteria</taxon>
        <taxon>Pseudomonadati</taxon>
        <taxon>Pseudomonadota</taxon>
        <taxon>Alphaproteobacteria</taxon>
        <taxon>Hyphomicrobiales</taxon>
        <taxon>Rhizobiaceae</taxon>
        <taxon>Rhizobium/Agrobacterium group</taxon>
        <taxon>Rhizobium</taxon>
    </lineage>
</organism>
<comment type="caution">
    <text evidence="1">The sequence shown here is derived from an EMBL/GenBank/DDBJ whole genome shotgun (WGS) entry which is preliminary data.</text>
</comment>
<accession>A0A7Y0AVL5</accession>
<keyword evidence="2" id="KW-1185">Reference proteome</keyword>
<evidence type="ECO:0000313" key="1">
    <source>
        <dbReference type="EMBL" id="NML74328.1"/>
    </source>
</evidence>
<proteinExistence type="predicted"/>
<dbReference type="Proteomes" id="UP000541470">
    <property type="component" value="Unassembled WGS sequence"/>
</dbReference>
<evidence type="ECO:0000313" key="2">
    <source>
        <dbReference type="Proteomes" id="UP000541470"/>
    </source>
</evidence>
<reference evidence="1 2" key="1">
    <citation type="submission" date="2020-04" db="EMBL/GenBank/DDBJ databases">
        <title>Rhizobium sp. S-51 isolated from soil.</title>
        <authorList>
            <person name="Dahal R.H."/>
        </authorList>
    </citation>
    <scope>NUCLEOTIDE SEQUENCE [LARGE SCALE GENOMIC DNA]</scope>
    <source>
        <strain evidence="1 2">S-51</strain>
    </source>
</reference>
<sequence length="76" mass="8208">MIASEIREGPGCCSSAVPNAPCFDIFVTPTYLDAAIRNRWPSKRPSIPTSAKRALALVIKQVIDPEGMFNSGKAPF</sequence>
<dbReference type="AlphaFoldDB" id="A0A7Y0AVL5"/>